<evidence type="ECO:0000313" key="3">
    <source>
        <dbReference type="Proteomes" id="UP000199460"/>
    </source>
</evidence>
<accession>A0A1H0X7E1</accession>
<keyword evidence="1" id="KW-0472">Membrane</keyword>
<organism evidence="2 3">
    <name type="scientific">Ectopseudomonas guguanensis</name>
    <dbReference type="NCBI Taxonomy" id="1198456"/>
    <lineage>
        <taxon>Bacteria</taxon>
        <taxon>Pseudomonadati</taxon>
        <taxon>Pseudomonadota</taxon>
        <taxon>Gammaproteobacteria</taxon>
        <taxon>Pseudomonadales</taxon>
        <taxon>Pseudomonadaceae</taxon>
        <taxon>Ectopseudomonas</taxon>
    </lineage>
</organism>
<protein>
    <submittedName>
        <fullName evidence="2">Uncharacterized protein</fullName>
    </submittedName>
</protein>
<evidence type="ECO:0000313" key="2">
    <source>
        <dbReference type="EMBL" id="SDP98868.1"/>
    </source>
</evidence>
<proteinExistence type="predicted"/>
<dbReference type="EMBL" id="FNJJ01000010">
    <property type="protein sequence ID" value="SDP98868.1"/>
    <property type="molecule type" value="Genomic_DNA"/>
</dbReference>
<gene>
    <name evidence="2" type="ORF">SAMN05216213_11095</name>
</gene>
<evidence type="ECO:0000256" key="1">
    <source>
        <dbReference type="SAM" id="Phobius"/>
    </source>
</evidence>
<dbReference type="AlphaFoldDB" id="A0A1H0X7E1"/>
<keyword evidence="3" id="KW-1185">Reference proteome</keyword>
<feature type="transmembrane region" description="Helical" evidence="1">
    <location>
        <begin position="6"/>
        <end position="34"/>
    </location>
</feature>
<sequence>MLGISMFISIAVTLLCFFAMVLCVLMAACLGVLIRFMAFLLIHEGYSATNKPYARNDREYEG</sequence>
<reference evidence="3" key="1">
    <citation type="submission" date="2016-10" db="EMBL/GenBank/DDBJ databases">
        <authorList>
            <person name="Varghese N."/>
            <person name="Submissions S."/>
        </authorList>
    </citation>
    <scope>NUCLEOTIDE SEQUENCE [LARGE SCALE GENOMIC DNA]</scope>
    <source>
        <strain evidence="3">JCM 18416</strain>
    </source>
</reference>
<keyword evidence="1" id="KW-1133">Transmembrane helix</keyword>
<dbReference type="Proteomes" id="UP000199460">
    <property type="component" value="Unassembled WGS sequence"/>
</dbReference>
<keyword evidence="1" id="KW-0812">Transmembrane</keyword>
<name>A0A1H0X7E1_9GAMM</name>